<feature type="compositionally biased region" description="Polar residues" evidence="1">
    <location>
        <begin position="97"/>
        <end position="106"/>
    </location>
</feature>
<sequence>MAEPPNTTRGPQAGDPGAGVPGAQPHANWKDPTMATAVVTAPRAMGAPPAWPASTPAVTPANADTDVLAALAAPTAGPRRRRAAYPTNGEADAAHQAVQQSLDRHW</sequence>
<name>A0ABN2KLL6_9ACTN</name>
<comment type="caution">
    <text evidence="2">The sequence shown here is derived from an EMBL/GenBank/DDBJ whole genome shotgun (WGS) entry which is preliminary data.</text>
</comment>
<feature type="region of interest" description="Disordered" evidence="1">
    <location>
        <begin position="1"/>
        <end position="35"/>
    </location>
</feature>
<dbReference type="EMBL" id="BAAALS010000015">
    <property type="protein sequence ID" value="GAA1759468.1"/>
    <property type="molecule type" value="Genomic_DNA"/>
</dbReference>
<accession>A0ABN2KLL6</accession>
<protein>
    <submittedName>
        <fullName evidence="2">Uncharacterized protein</fullName>
    </submittedName>
</protein>
<evidence type="ECO:0000313" key="3">
    <source>
        <dbReference type="Proteomes" id="UP001500655"/>
    </source>
</evidence>
<feature type="region of interest" description="Disordered" evidence="1">
    <location>
        <begin position="72"/>
        <end position="106"/>
    </location>
</feature>
<reference evidence="2 3" key="1">
    <citation type="journal article" date="2019" name="Int. J. Syst. Evol. Microbiol.">
        <title>The Global Catalogue of Microorganisms (GCM) 10K type strain sequencing project: providing services to taxonomists for standard genome sequencing and annotation.</title>
        <authorList>
            <consortium name="The Broad Institute Genomics Platform"/>
            <consortium name="The Broad Institute Genome Sequencing Center for Infectious Disease"/>
            <person name="Wu L."/>
            <person name="Ma J."/>
        </authorList>
    </citation>
    <scope>NUCLEOTIDE SEQUENCE [LARGE SCALE GENOMIC DNA]</scope>
    <source>
        <strain evidence="2 3">JCM 13249</strain>
    </source>
</reference>
<dbReference type="Proteomes" id="UP001500655">
    <property type="component" value="Unassembled WGS sequence"/>
</dbReference>
<feature type="compositionally biased region" description="Polar residues" evidence="1">
    <location>
        <begin position="1"/>
        <end position="10"/>
    </location>
</feature>
<evidence type="ECO:0000256" key="1">
    <source>
        <dbReference type="SAM" id="MobiDB-lite"/>
    </source>
</evidence>
<gene>
    <name evidence="2" type="ORF">GCM10009681_33390</name>
</gene>
<proteinExistence type="predicted"/>
<organism evidence="2 3">
    <name type="scientific">Luedemannella helvata</name>
    <dbReference type="NCBI Taxonomy" id="349315"/>
    <lineage>
        <taxon>Bacteria</taxon>
        <taxon>Bacillati</taxon>
        <taxon>Actinomycetota</taxon>
        <taxon>Actinomycetes</taxon>
        <taxon>Micromonosporales</taxon>
        <taxon>Micromonosporaceae</taxon>
        <taxon>Luedemannella</taxon>
    </lineage>
</organism>
<keyword evidence="3" id="KW-1185">Reference proteome</keyword>
<evidence type="ECO:0000313" key="2">
    <source>
        <dbReference type="EMBL" id="GAA1759468.1"/>
    </source>
</evidence>